<evidence type="ECO:0000256" key="3">
    <source>
        <dbReference type="ARBA" id="ARBA00007379"/>
    </source>
</evidence>
<dbReference type="STRING" id="161896.UL81_03385"/>
<evidence type="ECO:0000256" key="4">
    <source>
        <dbReference type="ARBA" id="ARBA00011160"/>
    </source>
</evidence>
<evidence type="ECO:0000256" key="6">
    <source>
        <dbReference type="ARBA" id="ARBA00022475"/>
    </source>
</evidence>
<dbReference type="GO" id="GO:0051301">
    <property type="term" value="P:cell division"/>
    <property type="evidence" value="ECO:0007669"/>
    <property type="project" value="UniProtKB-KW"/>
</dbReference>
<evidence type="ECO:0000256" key="5">
    <source>
        <dbReference type="ARBA" id="ARBA00021907"/>
    </source>
</evidence>
<evidence type="ECO:0000313" key="16">
    <source>
        <dbReference type="Proteomes" id="UP000033566"/>
    </source>
</evidence>
<sequence length="300" mass="32973">MQLGFVFREAFKGLGRNLTMTIALIITTAISVGLVVAGILVTNMTNDTKEIYLERVEVMVQFNDEVSDTDQDCSTAPCRDLKEQLEADDNVEHVEFRSREQSYERFSEIFRDTDPVLVEETSPDALQAALHVRLTDPTQTDAIDAVRDLPQVDTVVDQVEEVRDATSNLDSIRNATFLLAAVMSIAAIFLIANMVQIAAFNRSREMSIMRIVGASRWITQAPFVLEAVLGTFIGVILAGVGVFVGKKFVLDPALSGLYDSQLIAPIKTGDIWIALPLTGLVAILFAGLAAQVTMRAYVRK</sequence>
<evidence type="ECO:0000256" key="12">
    <source>
        <dbReference type="PIRNR" id="PIRNR003097"/>
    </source>
</evidence>
<keyword evidence="6 12" id="KW-1003">Cell membrane</keyword>
<evidence type="ECO:0000256" key="1">
    <source>
        <dbReference type="ARBA" id="ARBA00003552"/>
    </source>
</evidence>
<evidence type="ECO:0000256" key="9">
    <source>
        <dbReference type="ARBA" id="ARBA00022989"/>
    </source>
</evidence>
<keyword evidence="11 12" id="KW-0131">Cell cycle</keyword>
<evidence type="ECO:0000259" key="14">
    <source>
        <dbReference type="Pfam" id="PF18075"/>
    </source>
</evidence>
<gene>
    <name evidence="15" type="ORF">UL81_03385</name>
</gene>
<dbReference type="EMBL" id="CP011311">
    <property type="protein sequence ID" value="AKE38657.1"/>
    <property type="molecule type" value="Genomic_DNA"/>
</dbReference>
<organism evidence="15 16">
    <name type="scientific">Corynebacterium camporealensis</name>
    <dbReference type="NCBI Taxonomy" id="161896"/>
    <lineage>
        <taxon>Bacteria</taxon>
        <taxon>Bacillati</taxon>
        <taxon>Actinomycetota</taxon>
        <taxon>Actinomycetes</taxon>
        <taxon>Mycobacteriales</taxon>
        <taxon>Corynebacteriaceae</taxon>
        <taxon>Corynebacterium</taxon>
    </lineage>
</organism>
<dbReference type="GO" id="GO:0005886">
    <property type="term" value="C:plasma membrane"/>
    <property type="evidence" value="ECO:0007669"/>
    <property type="project" value="UniProtKB-SubCell"/>
</dbReference>
<dbReference type="Gene3D" id="3.30.70.3040">
    <property type="match status" value="1"/>
</dbReference>
<dbReference type="AlphaFoldDB" id="A0A0F6QV67"/>
<dbReference type="PANTHER" id="PTHR47755:SF1">
    <property type="entry name" value="CELL DIVISION PROTEIN FTSX"/>
    <property type="match status" value="1"/>
</dbReference>
<comment type="similarity">
    <text evidence="3 12">Belongs to the ABC-4 integral membrane protein family. FtsX subfamily.</text>
</comment>
<dbReference type="OrthoDB" id="9812531at2"/>
<dbReference type="InterPro" id="IPR040690">
    <property type="entry name" value="FtsX_ECD"/>
</dbReference>
<name>A0A0F6QV67_9CORY</name>
<comment type="subunit">
    <text evidence="4">Forms a membrane-associated complex with FtsE.</text>
</comment>
<dbReference type="KEGG" id="ccj:UL81_03385"/>
<evidence type="ECO:0000259" key="13">
    <source>
        <dbReference type="Pfam" id="PF02687"/>
    </source>
</evidence>
<dbReference type="InterPro" id="IPR004513">
    <property type="entry name" value="FtsX"/>
</dbReference>
<evidence type="ECO:0000313" key="15">
    <source>
        <dbReference type="EMBL" id="AKE38657.1"/>
    </source>
</evidence>
<comment type="subcellular location">
    <subcellularLocation>
        <location evidence="2">Cell membrane</location>
        <topology evidence="2">Multi-pass membrane protein</topology>
    </subcellularLocation>
</comment>
<dbReference type="RefSeq" id="WP_035106937.1">
    <property type="nucleotide sequence ID" value="NZ_CP011311.1"/>
</dbReference>
<dbReference type="HOGENOM" id="CLU_073546_1_0_11"/>
<keyword evidence="9" id="KW-1133">Transmembrane helix</keyword>
<dbReference type="Proteomes" id="UP000033566">
    <property type="component" value="Chromosome"/>
</dbReference>
<dbReference type="InterPro" id="IPR047929">
    <property type="entry name" value="FtsX_actino"/>
</dbReference>
<dbReference type="PATRIC" id="fig|161896.4.peg.668"/>
<keyword evidence="7 12" id="KW-0132">Cell division</keyword>
<keyword evidence="16" id="KW-1185">Reference proteome</keyword>
<dbReference type="NCBIfam" id="NF038346">
    <property type="entry name" value="FtsX_actino"/>
    <property type="match status" value="1"/>
</dbReference>
<dbReference type="Pfam" id="PF02687">
    <property type="entry name" value="FtsX"/>
    <property type="match status" value="1"/>
</dbReference>
<keyword evidence="10 12" id="KW-0472">Membrane</keyword>
<dbReference type="PIRSF" id="PIRSF003097">
    <property type="entry name" value="FtsX"/>
    <property type="match status" value="1"/>
</dbReference>
<dbReference type="Pfam" id="PF18075">
    <property type="entry name" value="FtsX_ECD"/>
    <property type="match status" value="1"/>
</dbReference>
<evidence type="ECO:0000256" key="8">
    <source>
        <dbReference type="ARBA" id="ARBA00022692"/>
    </source>
</evidence>
<proteinExistence type="inferred from homology"/>
<dbReference type="PANTHER" id="PTHR47755">
    <property type="entry name" value="CELL DIVISION PROTEIN FTSX"/>
    <property type="match status" value="1"/>
</dbReference>
<reference evidence="15 16" key="1">
    <citation type="journal article" date="2015" name="Genome Announc.">
        <title>Complete Genome Sequence of Corynebacterium camporealensis DSM 44610, Isolated from the Milk of a Manchega Sheep with Subclinical Mastitis.</title>
        <authorList>
            <person name="Ruckert C."/>
            <person name="Albersmeier A."/>
            <person name="Winkler A."/>
            <person name="Tauch A."/>
        </authorList>
    </citation>
    <scope>NUCLEOTIDE SEQUENCE [LARGE SCALE GENOMIC DNA]</scope>
    <source>
        <strain evidence="15 16">DSM 44610</strain>
    </source>
</reference>
<evidence type="ECO:0000256" key="7">
    <source>
        <dbReference type="ARBA" id="ARBA00022618"/>
    </source>
</evidence>
<evidence type="ECO:0000256" key="2">
    <source>
        <dbReference type="ARBA" id="ARBA00004651"/>
    </source>
</evidence>
<evidence type="ECO:0000256" key="10">
    <source>
        <dbReference type="ARBA" id="ARBA00023136"/>
    </source>
</evidence>
<feature type="domain" description="ABC3 transporter permease C-terminal" evidence="13">
    <location>
        <begin position="178"/>
        <end position="291"/>
    </location>
</feature>
<comment type="function">
    <text evidence="1">Part of the ABC transporter FtsEX involved in cellular division.</text>
</comment>
<feature type="domain" description="FtsX extracellular" evidence="14">
    <location>
        <begin position="56"/>
        <end position="155"/>
    </location>
</feature>
<accession>A0A0F6QV67</accession>
<dbReference type="InterPro" id="IPR003838">
    <property type="entry name" value="ABC3_permease_C"/>
</dbReference>
<keyword evidence="8" id="KW-0812">Transmembrane</keyword>
<protein>
    <recommendedName>
        <fullName evidence="5 12">Cell division protein FtsX</fullName>
    </recommendedName>
</protein>
<evidence type="ECO:0000256" key="11">
    <source>
        <dbReference type="ARBA" id="ARBA00023306"/>
    </source>
</evidence>